<dbReference type="Gene3D" id="3.20.10.10">
    <property type="entry name" value="D-amino Acid Aminotransferase, subunit A, domain 2"/>
    <property type="match status" value="1"/>
</dbReference>
<evidence type="ECO:0000256" key="2">
    <source>
        <dbReference type="ARBA" id="ARBA00004824"/>
    </source>
</evidence>
<sequence>MKYFSKNTWVYFNGTFVKADHTEVDLFGQSLHYGYSAIEGIRAYNTHNGTRLFRAEQHYDRLRRSCELVGISFPWKTDLLVERTYELLDKNNLRSAYIRPLVTAGQNMYLTPAKDSDIVITAWEWGPFLGTDLIRVSLSPYQRPNPDSLPPEAKISGQYVASIVATNEATQRGFDEAILLDRDGYVAQASSNNLFIEKDTVLYTPATGSIFPGITRQTVLEIANVLNIDVIEKKLSPDDLRGADSAFLTGTATGIVGIAAVDDAVFPEEWSDTLGATIQRAYKNLTLEKENYEVII</sequence>
<keyword evidence="8 12" id="KW-0663">Pyridoxal phosphate</keyword>
<dbReference type="Gene3D" id="3.30.470.10">
    <property type="match status" value="1"/>
</dbReference>
<dbReference type="EC" id="2.6.1.42" evidence="12"/>
<protein>
    <recommendedName>
        <fullName evidence="12">Branched-chain-amino-acid aminotransferase</fullName>
        <shortName evidence="12">BCAT</shortName>
        <ecNumber evidence="12">2.6.1.42</ecNumber>
    </recommendedName>
</protein>
<comment type="function">
    <text evidence="12">Acts on leucine, isoleucine and valine.</text>
</comment>
<dbReference type="GO" id="GO:0052654">
    <property type="term" value="F:L-leucine-2-oxoglutarate transaminase activity"/>
    <property type="evidence" value="ECO:0007669"/>
    <property type="project" value="RHEA"/>
</dbReference>
<keyword evidence="7 12" id="KW-0808">Transferase</keyword>
<dbReference type="AlphaFoldDB" id="A0A1I3GZX3"/>
<dbReference type="PANTHER" id="PTHR42743">
    <property type="entry name" value="AMINO-ACID AMINOTRANSFERASE"/>
    <property type="match status" value="1"/>
</dbReference>
<organism evidence="13 14">
    <name type="scientific">Parapedobacter indicus</name>
    <dbReference type="NCBI Taxonomy" id="1477437"/>
    <lineage>
        <taxon>Bacteria</taxon>
        <taxon>Pseudomonadati</taxon>
        <taxon>Bacteroidota</taxon>
        <taxon>Sphingobacteriia</taxon>
        <taxon>Sphingobacteriales</taxon>
        <taxon>Sphingobacteriaceae</taxon>
        <taxon>Parapedobacter</taxon>
    </lineage>
</organism>
<dbReference type="UniPathway" id="UPA00047">
    <property type="reaction ID" value="UER00058"/>
</dbReference>
<comment type="pathway">
    <text evidence="4 12">Amino-acid biosynthesis; L-leucine biosynthesis; L-leucine from 3-methyl-2-oxobutanoate: step 4/4.</text>
</comment>
<dbReference type="GO" id="GO:0009097">
    <property type="term" value="P:isoleucine biosynthetic process"/>
    <property type="evidence" value="ECO:0007669"/>
    <property type="project" value="UniProtKB-UniPathway"/>
</dbReference>
<dbReference type="InterPro" id="IPR043132">
    <property type="entry name" value="BCAT-like_C"/>
</dbReference>
<keyword evidence="6 12" id="KW-0032">Aminotransferase</keyword>
<comment type="cofactor">
    <cofactor evidence="1 12">
        <name>pyridoxal 5'-phosphate</name>
        <dbReference type="ChEBI" id="CHEBI:597326"/>
    </cofactor>
</comment>
<dbReference type="InterPro" id="IPR043131">
    <property type="entry name" value="BCAT-like_N"/>
</dbReference>
<accession>A0A1I3GZX3</accession>
<keyword evidence="12" id="KW-0100">Branched-chain amino acid biosynthesis</keyword>
<comment type="pathway">
    <text evidence="2 12">Amino-acid biosynthesis; L-isoleucine biosynthesis; L-isoleucine from 2-oxobutanoate: step 4/4.</text>
</comment>
<comment type="pathway">
    <text evidence="3 12">Amino-acid biosynthesis; L-valine biosynthesis; L-valine from pyruvate: step 4/4.</text>
</comment>
<dbReference type="FunFam" id="3.20.10.10:FF:000002">
    <property type="entry name" value="D-alanine aminotransferase"/>
    <property type="match status" value="1"/>
</dbReference>
<dbReference type="RefSeq" id="WP_090625966.1">
    <property type="nucleotide sequence ID" value="NZ_FOQO01000003.1"/>
</dbReference>
<dbReference type="Proteomes" id="UP000198670">
    <property type="component" value="Unassembled WGS sequence"/>
</dbReference>
<dbReference type="GO" id="GO:0052655">
    <property type="term" value="F:L-valine-2-oxoglutarate transaminase activity"/>
    <property type="evidence" value="ECO:0007669"/>
    <property type="project" value="RHEA"/>
</dbReference>
<dbReference type="UniPathway" id="UPA00048">
    <property type="reaction ID" value="UER00073"/>
</dbReference>
<evidence type="ECO:0000256" key="1">
    <source>
        <dbReference type="ARBA" id="ARBA00001933"/>
    </source>
</evidence>
<dbReference type="InterPro" id="IPR050571">
    <property type="entry name" value="Class-IV_PLP-Dep_Aminotrnsfr"/>
</dbReference>
<dbReference type="Pfam" id="PF01063">
    <property type="entry name" value="Aminotran_4"/>
    <property type="match status" value="1"/>
</dbReference>
<dbReference type="UniPathway" id="UPA00049">
    <property type="reaction ID" value="UER00062"/>
</dbReference>
<dbReference type="InterPro" id="IPR005785">
    <property type="entry name" value="B_amino_transI"/>
</dbReference>
<dbReference type="NCBIfam" id="TIGR01122">
    <property type="entry name" value="ilvE_I"/>
    <property type="match status" value="1"/>
</dbReference>
<dbReference type="InterPro" id="IPR036038">
    <property type="entry name" value="Aminotransferase-like"/>
</dbReference>
<evidence type="ECO:0000256" key="7">
    <source>
        <dbReference type="ARBA" id="ARBA00022679"/>
    </source>
</evidence>
<reference evidence="13 14" key="1">
    <citation type="submission" date="2016-10" db="EMBL/GenBank/DDBJ databases">
        <authorList>
            <person name="de Groot N.N."/>
        </authorList>
    </citation>
    <scope>NUCLEOTIDE SEQUENCE [LARGE SCALE GENOMIC DNA]</scope>
    <source>
        <strain evidence="13 14">RK1</strain>
    </source>
</reference>
<dbReference type="EMBL" id="FOQO01000003">
    <property type="protein sequence ID" value="SFI28867.1"/>
    <property type="molecule type" value="Genomic_DNA"/>
</dbReference>
<dbReference type="CDD" id="cd00449">
    <property type="entry name" value="PLPDE_IV"/>
    <property type="match status" value="1"/>
</dbReference>
<proteinExistence type="inferred from homology"/>
<evidence type="ECO:0000256" key="6">
    <source>
        <dbReference type="ARBA" id="ARBA00022576"/>
    </source>
</evidence>
<evidence type="ECO:0000313" key="13">
    <source>
        <dbReference type="EMBL" id="SFI28867.1"/>
    </source>
</evidence>
<keyword evidence="12" id="KW-0028">Amino-acid biosynthesis</keyword>
<comment type="catalytic activity">
    <reaction evidence="10 12">
        <text>L-isoleucine + 2-oxoglutarate = (S)-3-methyl-2-oxopentanoate + L-glutamate</text>
        <dbReference type="Rhea" id="RHEA:24801"/>
        <dbReference type="ChEBI" id="CHEBI:16810"/>
        <dbReference type="ChEBI" id="CHEBI:29985"/>
        <dbReference type="ChEBI" id="CHEBI:35146"/>
        <dbReference type="ChEBI" id="CHEBI:58045"/>
        <dbReference type="EC" id="2.6.1.42"/>
    </reaction>
</comment>
<gene>
    <name evidence="12" type="primary">ilvE</name>
    <name evidence="13" type="ORF">SAMN05444682_103169</name>
</gene>
<keyword evidence="14" id="KW-1185">Reference proteome</keyword>
<dbReference type="PANTHER" id="PTHR42743:SF5">
    <property type="entry name" value="AMINODEOXYCHORISMATE LYASE"/>
    <property type="match status" value="1"/>
</dbReference>
<name>A0A1I3GZX3_9SPHI</name>
<dbReference type="STRING" id="1477437.SAMN05444682_103169"/>
<evidence type="ECO:0000313" key="14">
    <source>
        <dbReference type="Proteomes" id="UP000198670"/>
    </source>
</evidence>
<evidence type="ECO:0000256" key="3">
    <source>
        <dbReference type="ARBA" id="ARBA00004931"/>
    </source>
</evidence>
<dbReference type="OrthoDB" id="9804984at2"/>
<evidence type="ECO:0000256" key="12">
    <source>
        <dbReference type="RuleBase" id="RU364094"/>
    </source>
</evidence>
<comment type="catalytic activity">
    <reaction evidence="9 12">
        <text>L-valine + 2-oxoglutarate = 3-methyl-2-oxobutanoate + L-glutamate</text>
        <dbReference type="Rhea" id="RHEA:24813"/>
        <dbReference type="ChEBI" id="CHEBI:11851"/>
        <dbReference type="ChEBI" id="CHEBI:16810"/>
        <dbReference type="ChEBI" id="CHEBI:29985"/>
        <dbReference type="ChEBI" id="CHEBI:57762"/>
        <dbReference type="EC" id="2.6.1.42"/>
    </reaction>
</comment>
<dbReference type="GO" id="GO:0009098">
    <property type="term" value="P:L-leucine biosynthetic process"/>
    <property type="evidence" value="ECO:0007669"/>
    <property type="project" value="UniProtKB-UniPathway"/>
</dbReference>
<dbReference type="GO" id="GO:0009099">
    <property type="term" value="P:L-valine biosynthetic process"/>
    <property type="evidence" value="ECO:0007669"/>
    <property type="project" value="UniProtKB-UniPathway"/>
</dbReference>
<evidence type="ECO:0000256" key="8">
    <source>
        <dbReference type="ARBA" id="ARBA00022898"/>
    </source>
</evidence>
<dbReference type="SUPFAM" id="SSF56752">
    <property type="entry name" value="D-aminoacid aminotransferase-like PLP-dependent enzymes"/>
    <property type="match status" value="1"/>
</dbReference>
<evidence type="ECO:0000256" key="4">
    <source>
        <dbReference type="ARBA" id="ARBA00005072"/>
    </source>
</evidence>
<comment type="similarity">
    <text evidence="5 12">Belongs to the class-IV pyridoxal-phosphate-dependent aminotransferase family.</text>
</comment>
<evidence type="ECO:0000256" key="9">
    <source>
        <dbReference type="ARBA" id="ARBA00048212"/>
    </source>
</evidence>
<evidence type="ECO:0000256" key="10">
    <source>
        <dbReference type="ARBA" id="ARBA00048798"/>
    </source>
</evidence>
<evidence type="ECO:0000256" key="5">
    <source>
        <dbReference type="ARBA" id="ARBA00009320"/>
    </source>
</evidence>
<dbReference type="GO" id="GO:0052656">
    <property type="term" value="F:L-isoleucine-2-oxoglutarate transaminase activity"/>
    <property type="evidence" value="ECO:0007669"/>
    <property type="project" value="RHEA"/>
</dbReference>
<comment type="catalytic activity">
    <reaction evidence="11 12">
        <text>L-leucine + 2-oxoglutarate = 4-methyl-2-oxopentanoate + L-glutamate</text>
        <dbReference type="Rhea" id="RHEA:18321"/>
        <dbReference type="ChEBI" id="CHEBI:16810"/>
        <dbReference type="ChEBI" id="CHEBI:17865"/>
        <dbReference type="ChEBI" id="CHEBI:29985"/>
        <dbReference type="ChEBI" id="CHEBI:57427"/>
        <dbReference type="EC" id="2.6.1.42"/>
    </reaction>
</comment>
<dbReference type="InterPro" id="IPR001544">
    <property type="entry name" value="Aminotrans_IV"/>
</dbReference>
<evidence type="ECO:0000256" key="11">
    <source>
        <dbReference type="ARBA" id="ARBA00049229"/>
    </source>
</evidence>